<dbReference type="Proteomes" id="UP000254476">
    <property type="component" value="Unassembled WGS sequence"/>
</dbReference>
<evidence type="ECO:0000313" key="2">
    <source>
        <dbReference type="EMBL" id="KTD15548.1"/>
    </source>
</evidence>
<evidence type="ECO:0000313" key="5">
    <source>
        <dbReference type="Proteomes" id="UP000254476"/>
    </source>
</evidence>
<evidence type="ECO:0000313" key="3">
    <source>
        <dbReference type="EMBL" id="STX45108.1"/>
    </source>
</evidence>
<dbReference type="Proteomes" id="UP000054691">
    <property type="component" value="Unassembled WGS sequence"/>
</dbReference>
<proteinExistence type="predicted"/>
<accession>A0A378JDI7</accession>
<protein>
    <submittedName>
        <fullName evidence="2 3">Transposase Tn3</fullName>
    </submittedName>
</protein>
<reference evidence="2 4" key="1">
    <citation type="submission" date="2015-11" db="EMBL/GenBank/DDBJ databases">
        <title>Genomic analysis of 38 Legionella species identifies large and diverse effector repertoires.</title>
        <authorList>
            <person name="Burstein D."/>
            <person name="Amaro F."/>
            <person name="Zusman T."/>
            <person name="Lifshitz Z."/>
            <person name="Cohen O."/>
            <person name="Gilbert J.A."/>
            <person name="Pupko T."/>
            <person name="Shuman H.A."/>
            <person name="Segal G."/>
        </authorList>
    </citation>
    <scope>NUCLEOTIDE SEQUENCE [LARGE SCALE GENOMIC DNA]</scope>
    <source>
        <strain evidence="2 4">Lyon 8420412</strain>
    </source>
</reference>
<dbReference type="GO" id="GO:0004803">
    <property type="term" value="F:transposase activity"/>
    <property type="evidence" value="ECO:0007669"/>
    <property type="project" value="InterPro"/>
</dbReference>
<reference evidence="3 5" key="2">
    <citation type="submission" date="2018-06" db="EMBL/GenBank/DDBJ databases">
        <authorList>
            <consortium name="Pathogen Informatics"/>
            <person name="Doyle S."/>
        </authorList>
    </citation>
    <scope>NUCLEOTIDE SEQUENCE [LARGE SCALE GENOMIC DNA]</scope>
    <source>
        <strain evidence="3 5">NCTC12388</strain>
    </source>
</reference>
<dbReference type="EMBL" id="UGOB01000001">
    <property type="protein sequence ID" value="STX45108.1"/>
    <property type="molecule type" value="Genomic_DNA"/>
</dbReference>
<feature type="domain" description="Tn3 transposase DDE" evidence="1">
    <location>
        <begin position="2"/>
        <end position="99"/>
    </location>
</feature>
<name>A0A378JDI7_9GAMM</name>
<sequence length="137" mass="15712">MSLRQAIRAARNRTEAYHQLQSLIRKIYRGVFKGRKVVNNRVSAHAVRLLANCIIAHNGIILNTIYEKMLEESVNQEIIDEFLRISPIAWAHIAFTGKYSFKKSNGNIDITTMVDAMEKHLKQYFWKSATSEANSMG</sequence>
<dbReference type="STRING" id="45066.Lgra_0214"/>
<evidence type="ECO:0000313" key="4">
    <source>
        <dbReference type="Proteomes" id="UP000054691"/>
    </source>
</evidence>
<keyword evidence="4" id="KW-1185">Reference proteome</keyword>
<organism evidence="3 5">
    <name type="scientific">Legionella gratiana</name>
    <dbReference type="NCBI Taxonomy" id="45066"/>
    <lineage>
        <taxon>Bacteria</taxon>
        <taxon>Pseudomonadati</taxon>
        <taxon>Pseudomonadota</taxon>
        <taxon>Gammaproteobacteria</taxon>
        <taxon>Legionellales</taxon>
        <taxon>Legionellaceae</taxon>
        <taxon>Legionella</taxon>
    </lineage>
</organism>
<evidence type="ECO:0000259" key="1">
    <source>
        <dbReference type="Pfam" id="PF01526"/>
    </source>
</evidence>
<gene>
    <name evidence="2" type="ORF">Lgra_0214</name>
    <name evidence="3" type="ORF">NCTC12388_01836</name>
</gene>
<dbReference type="AlphaFoldDB" id="A0A378JDI7"/>
<dbReference type="Pfam" id="PF01526">
    <property type="entry name" value="DDE_Tnp_Tn3"/>
    <property type="match status" value="1"/>
</dbReference>
<dbReference type="GO" id="GO:0006313">
    <property type="term" value="P:DNA transposition"/>
    <property type="evidence" value="ECO:0007669"/>
    <property type="project" value="InterPro"/>
</dbReference>
<dbReference type="EMBL" id="LNYE01000003">
    <property type="protein sequence ID" value="KTD15548.1"/>
    <property type="molecule type" value="Genomic_DNA"/>
</dbReference>
<dbReference type="InterPro" id="IPR002513">
    <property type="entry name" value="Tn3_Tnp_DDE_dom"/>
</dbReference>